<dbReference type="PANTHER" id="PTHR11839:SF18">
    <property type="entry name" value="NUDIX HYDROLASE DOMAIN-CONTAINING PROTEIN"/>
    <property type="match status" value="1"/>
</dbReference>
<dbReference type="PROSITE" id="PS51462">
    <property type="entry name" value="NUDIX"/>
    <property type="match status" value="1"/>
</dbReference>
<dbReference type="SUPFAM" id="SSF55811">
    <property type="entry name" value="Nudix"/>
    <property type="match status" value="1"/>
</dbReference>
<dbReference type="PROSITE" id="PS00893">
    <property type="entry name" value="NUDIX_BOX"/>
    <property type="match status" value="1"/>
</dbReference>
<evidence type="ECO:0000256" key="1">
    <source>
        <dbReference type="ARBA" id="ARBA00001946"/>
    </source>
</evidence>
<keyword evidence="2 4" id="KW-0378">Hydrolase</keyword>
<reference evidence="5" key="1">
    <citation type="journal article" date="2019" name="Int. J. Syst. Evol. Microbiol.">
        <title>The Global Catalogue of Microorganisms (GCM) 10K type strain sequencing project: providing services to taxonomists for standard genome sequencing and annotation.</title>
        <authorList>
            <consortium name="The Broad Institute Genomics Platform"/>
            <consortium name="The Broad Institute Genome Sequencing Center for Infectious Disease"/>
            <person name="Wu L."/>
            <person name="Ma J."/>
        </authorList>
    </citation>
    <scope>NUCLEOTIDE SEQUENCE [LARGE SCALE GENOMIC DNA]</scope>
    <source>
        <strain evidence="5">KACC 14058</strain>
    </source>
</reference>
<evidence type="ECO:0000313" key="5">
    <source>
        <dbReference type="Proteomes" id="UP001595880"/>
    </source>
</evidence>
<name>A0ABV8VS04_9BACI</name>
<dbReference type="Proteomes" id="UP001595880">
    <property type="component" value="Unassembled WGS sequence"/>
</dbReference>
<keyword evidence="5" id="KW-1185">Reference proteome</keyword>
<dbReference type="InterPro" id="IPR000086">
    <property type="entry name" value="NUDIX_hydrolase_dom"/>
</dbReference>
<dbReference type="CDD" id="cd03424">
    <property type="entry name" value="NUDIX_ADPRase_Nudt5_UGPPase_Nudt14"/>
    <property type="match status" value="1"/>
</dbReference>
<dbReference type="EMBL" id="JBHSDV010000001">
    <property type="protein sequence ID" value="MFC4386727.1"/>
    <property type="molecule type" value="Genomic_DNA"/>
</dbReference>
<dbReference type="InterPro" id="IPR020084">
    <property type="entry name" value="NUDIX_hydrolase_CS"/>
</dbReference>
<evidence type="ECO:0000259" key="3">
    <source>
        <dbReference type="PROSITE" id="PS51462"/>
    </source>
</evidence>
<dbReference type="InterPro" id="IPR015797">
    <property type="entry name" value="NUDIX_hydrolase-like_dom_sf"/>
</dbReference>
<evidence type="ECO:0000256" key="2">
    <source>
        <dbReference type="ARBA" id="ARBA00022801"/>
    </source>
</evidence>
<dbReference type="RefSeq" id="WP_390195603.1">
    <property type="nucleotide sequence ID" value="NZ_JBHSDV010000001.1"/>
</dbReference>
<evidence type="ECO:0000313" key="4">
    <source>
        <dbReference type="EMBL" id="MFC4386727.1"/>
    </source>
</evidence>
<organism evidence="4 5">
    <name type="scientific">Gracilibacillus marinus</name>
    <dbReference type="NCBI Taxonomy" id="630535"/>
    <lineage>
        <taxon>Bacteria</taxon>
        <taxon>Bacillati</taxon>
        <taxon>Bacillota</taxon>
        <taxon>Bacilli</taxon>
        <taxon>Bacillales</taxon>
        <taxon>Bacillaceae</taxon>
        <taxon>Gracilibacillus</taxon>
    </lineage>
</organism>
<gene>
    <name evidence="4" type="ORF">ACFOZ1_02780</name>
</gene>
<accession>A0ABV8VS04</accession>
<protein>
    <submittedName>
        <fullName evidence="4">NUDIX hydrolase</fullName>
        <ecNumber evidence="4">3.6.-.-</ecNumber>
    </submittedName>
</protein>
<dbReference type="PANTHER" id="PTHR11839">
    <property type="entry name" value="UDP/ADP-SUGAR PYROPHOSPHATASE"/>
    <property type="match status" value="1"/>
</dbReference>
<dbReference type="Gene3D" id="3.90.79.10">
    <property type="entry name" value="Nucleoside Triphosphate Pyrophosphohydrolase"/>
    <property type="match status" value="1"/>
</dbReference>
<dbReference type="Pfam" id="PF00293">
    <property type="entry name" value="NUDIX"/>
    <property type="match status" value="1"/>
</dbReference>
<comment type="cofactor">
    <cofactor evidence="1">
        <name>Mg(2+)</name>
        <dbReference type="ChEBI" id="CHEBI:18420"/>
    </cofactor>
</comment>
<proteinExistence type="predicted"/>
<feature type="domain" description="Nudix hydrolase" evidence="3">
    <location>
        <begin position="40"/>
        <end position="173"/>
    </location>
</feature>
<sequence>MTNIPWKIGSSHTTQLDRFKVTIDEVVLANQTTKNFSYIHFSDGVCVLALTPNEEVLVLKQYRHAVRSWEMELPAGMIDEEEEPLEAAKRELLEETGYDTNEWKSLGFFFPSPGSTTERIHLFLATNVQQIQAPELDELEQIELLTLSLDTFNKNIYQGNFNHGAGLACWAKYLSLKRSN</sequence>
<dbReference type="GO" id="GO:0016787">
    <property type="term" value="F:hydrolase activity"/>
    <property type="evidence" value="ECO:0007669"/>
    <property type="project" value="UniProtKB-KW"/>
</dbReference>
<comment type="caution">
    <text evidence="4">The sequence shown here is derived from an EMBL/GenBank/DDBJ whole genome shotgun (WGS) entry which is preliminary data.</text>
</comment>
<dbReference type="EC" id="3.6.-.-" evidence="4"/>